<gene>
    <name evidence="6" type="ORF">GCM10009765_13700</name>
</gene>
<dbReference type="PANTHER" id="PTHR30055:SF234">
    <property type="entry name" value="HTH-TYPE TRANSCRIPTIONAL REGULATOR BETI"/>
    <property type="match status" value="1"/>
</dbReference>
<keyword evidence="2 4" id="KW-0238">DNA-binding</keyword>
<keyword evidence="7" id="KW-1185">Reference proteome</keyword>
<sequence>MTAKERLLGGAIDYIATNGAADLSLRQVAKAIGTSHRMLIYHFASKEGLLIEVVRAVEERQRMLFAELNADESTDVGEMARRFWQRLSAAENWPYVRLLFEIYGRALQGDQRSRPLLDGLVESWLPPLTEWGIQRGLPPEKARAYARLGVAVPRGLLLDLMATGDKAAVDEAMDLFITSYETLLS</sequence>
<dbReference type="RefSeq" id="WP_279581559.1">
    <property type="nucleotide sequence ID" value="NZ_BAAANY010000005.1"/>
</dbReference>
<evidence type="ECO:0000256" key="3">
    <source>
        <dbReference type="ARBA" id="ARBA00023163"/>
    </source>
</evidence>
<proteinExistence type="predicted"/>
<dbReference type="InterPro" id="IPR001647">
    <property type="entry name" value="HTH_TetR"/>
</dbReference>
<dbReference type="Pfam" id="PF00440">
    <property type="entry name" value="TetR_N"/>
    <property type="match status" value="1"/>
</dbReference>
<evidence type="ECO:0000256" key="2">
    <source>
        <dbReference type="ARBA" id="ARBA00023125"/>
    </source>
</evidence>
<keyword evidence="3" id="KW-0804">Transcription</keyword>
<dbReference type="InterPro" id="IPR009057">
    <property type="entry name" value="Homeodomain-like_sf"/>
</dbReference>
<evidence type="ECO:0000313" key="6">
    <source>
        <dbReference type="EMBL" id="GAA1665402.1"/>
    </source>
</evidence>
<dbReference type="InterPro" id="IPR050109">
    <property type="entry name" value="HTH-type_TetR-like_transc_reg"/>
</dbReference>
<evidence type="ECO:0000259" key="5">
    <source>
        <dbReference type="PROSITE" id="PS50977"/>
    </source>
</evidence>
<reference evidence="6 7" key="1">
    <citation type="journal article" date="2019" name="Int. J. Syst. Evol. Microbiol.">
        <title>The Global Catalogue of Microorganisms (GCM) 10K type strain sequencing project: providing services to taxonomists for standard genome sequencing and annotation.</title>
        <authorList>
            <consortium name="The Broad Institute Genomics Platform"/>
            <consortium name="The Broad Institute Genome Sequencing Center for Infectious Disease"/>
            <person name="Wu L."/>
            <person name="Ma J."/>
        </authorList>
    </citation>
    <scope>NUCLEOTIDE SEQUENCE [LARGE SCALE GENOMIC DNA]</scope>
    <source>
        <strain evidence="6 7">JCM 14718</strain>
    </source>
</reference>
<dbReference type="EMBL" id="BAAANY010000005">
    <property type="protein sequence ID" value="GAA1665402.1"/>
    <property type="molecule type" value="Genomic_DNA"/>
</dbReference>
<dbReference type="PANTHER" id="PTHR30055">
    <property type="entry name" value="HTH-TYPE TRANSCRIPTIONAL REGULATOR RUTR"/>
    <property type="match status" value="1"/>
</dbReference>
<evidence type="ECO:0000313" key="7">
    <source>
        <dbReference type="Proteomes" id="UP001500618"/>
    </source>
</evidence>
<comment type="caution">
    <text evidence="6">The sequence shown here is derived from an EMBL/GenBank/DDBJ whole genome shotgun (WGS) entry which is preliminary data.</text>
</comment>
<protein>
    <submittedName>
        <fullName evidence="6">TetR/AcrR family transcriptional regulator</fullName>
    </submittedName>
</protein>
<dbReference type="SUPFAM" id="SSF46689">
    <property type="entry name" value="Homeodomain-like"/>
    <property type="match status" value="1"/>
</dbReference>
<feature type="domain" description="HTH tetR-type" evidence="5">
    <location>
        <begin position="1"/>
        <end position="61"/>
    </location>
</feature>
<name>A0ABN2G4Y7_9ACTN</name>
<evidence type="ECO:0000256" key="1">
    <source>
        <dbReference type="ARBA" id="ARBA00023015"/>
    </source>
</evidence>
<organism evidence="6 7">
    <name type="scientific">Fodinicola feengrottensis</name>
    <dbReference type="NCBI Taxonomy" id="435914"/>
    <lineage>
        <taxon>Bacteria</taxon>
        <taxon>Bacillati</taxon>
        <taxon>Actinomycetota</taxon>
        <taxon>Actinomycetes</taxon>
        <taxon>Mycobacteriales</taxon>
        <taxon>Fodinicola</taxon>
    </lineage>
</organism>
<feature type="DNA-binding region" description="H-T-H motif" evidence="4">
    <location>
        <begin position="24"/>
        <end position="43"/>
    </location>
</feature>
<accession>A0ABN2G4Y7</accession>
<keyword evidence="1" id="KW-0805">Transcription regulation</keyword>
<evidence type="ECO:0000256" key="4">
    <source>
        <dbReference type="PROSITE-ProRule" id="PRU00335"/>
    </source>
</evidence>
<dbReference type="Gene3D" id="1.10.357.10">
    <property type="entry name" value="Tetracycline Repressor, domain 2"/>
    <property type="match status" value="1"/>
</dbReference>
<dbReference type="Proteomes" id="UP001500618">
    <property type="component" value="Unassembled WGS sequence"/>
</dbReference>
<dbReference type="PROSITE" id="PS50977">
    <property type="entry name" value="HTH_TETR_2"/>
    <property type="match status" value="1"/>
</dbReference>